<protein>
    <submittedName>
        <fullName evidence="1">Uncharacterized protein</fullName>
    </submittedName>
</protein>
<sequence length="234" mass="26359">MDSVVFFKKRRAKHVRQRENDSESDEEAVVKSKKANVHVNLSVTSKTSGLSASSSSEAPREVSSNITDSDRKTNRPGPVQARHVVPTTFIDYAPDVCKDYKQTGFCGFGDSCKFLHDREDYKAGWQLDREWEEVQYKKRIATLHAKGQESHSEESSSDEDIPFACFICREEYVHPIVTKCGHYFCEACAIKRYRKNPNCIICGAGTSGIFNAAKKLELRLAKKRAASRSDTPPL</sequence>
<proteinExistence type="predicted"/>
<comment type="caution">
    <text evidence="1">The sequence shown here is derived from an EMBL/GenBank/DDBJ whole genome shotgun (WGS) entry which is preliminary data.</text>
</comment>
<dbReference type="EMBL" id="JABTEG010000005">
    <property type="protein sequence ID" value="KAG4304873.1"/>
    <property type="molecule type" value="Genomic_DNA"/>
</dbReference>
<accession>A0ACB7CBD5</accession>
<reference evidence="1 2" key="1">
    <citation type="journal article" date="2021" name="Commun. Biol.">
        <title>Genomic insights into the host specific adaptation of the Pneumocystis genus.</title>
        <authorList>
            <person name="Cisse O.H."/>
            <person name="Ma L."/>
            <person name="Dekker J.P."/>
            <person name="Khil P.P."/>
            <person name="Youn J.-H."/>
            <person name="Brenchley J.M."/>
            <person name="Blair R."/>
            <person name="Pahar B."/>
            <person name="Chabe M."/>
            <person name="Van Rompay K.K.A."/>
            <person name="Keesler R."/>
            <person name="Sukura A."/>
            <person name="Hirsch V."/>
            <person name="Kutty G."/>
            <person name="Liu Y."/>
            <person name="Peng L."/>
            <person name="Chen J."/>
            <person name="Song J."/>
            <person name="Weissenbacher-Lang C."/>
            <person name="Xu J."/>
            <person name="Upham N.S."/>
            <person name="Stajich J.E."/>
            <person name="Cuomo C.A."/>
            <person name="Cushion M.T."/>
            <person name="Kovacs J.A."/>
        </authorList>
    </citation>
    <scope>NUCLEOTIDE SEQUENCE [LARGE SCALE GENOMIC DNA]</scope>
    <source>
        <strain evidence="1 2">RABM</strain>
    </source>
</reference>
<evidence type="ECO:0000313" key="2">
    <source>
        <dbReference type="Proteomes" id="UP000768646"/>
    </source>
</evidence>
<gene>
    <name evidence="1" type="ORF">PORY_001548</name>
</gene>
<organism evidence="1 2">
    <name type="scientific">Pneumocystis oryctolagi</name>
    <dbReference type="NCBI Taxonomy" id="42067"/>
    <lineage>
        <taxon>Eukaryota</taxon>
        <taxon>Fungi</taxon>
        <taxon>Dikarya</taxon>
        <taxon>Ascomycota</taxon>
        <taxon>Taphrinomycotina</taxon>
        <taxon>Pneumocystomycetes</taxon>
        <taxon>Pneumocystaceae</taxon>
        <taxon>Pneumocystis</taxon>
    </lineage>
</organism>
<dbReference type="Proteomes" id="UP000768646">
    <property type="component" value="Unassembled WGS sequence"/>
</dbReference>
<keyword evidence="2" id="KW-1185">Reference proteome</keyword>
<name>A0ACB7CBD5_9ASCO</name>
<evidence type="ECO:0000313" key="1">
    <source>
        <dbReference type="EMBL" id="KAG4304873.1"/>
    </source>
</evidence>